<dbReference type="EMBL" id="FRFE01000009">
    <property type="protein sequence ID" value="SHO48156.1"/>
    <property type="molecule type" value="Genomic_DNA"/>
</dbReference>
<protein>
    <submittedName>
        <fullName evidence="3">Electron transfer flavoprotein beta subunit</fullName>
    </submittedName>
</protein>
<dbReference type="PANTHER" id="PTHR21294">
    <property type="entry name" value="ELECTRON TRANSFER FLAVOPROTEIN BETA-SUBUNIT"/>
    <property type="match status" value="1"/>
</dbReference>
<proteinExistence type="predicted"/>
<name>A0A1M7Y6L6_9BACT</name>
<dbReference type="Gene3D" id="3.40.50.620">
    <property type="entry name" value="HUPs"/>
    <property type="match status" value="1"/>
</dbReference>
<feature type="domain" description="Electron transfer flavoprotein alpha/beta-subunit N-terminal" evidence="2">
    <location>
        <begin position="4"/>
        <end position="204"/>
    </location>
</feature>
<dbReference type="GO" id="GO:0009055">
    <property type="term" value="F:electron transfer activity"/>
    <property type="evidence" value="ECO:0007669"/>
    <property type="project" value="InterPro"/>
</dbReference>
<evidence type="ECO:0000256" key="1">
    <source>
        <dbReference type="ARBA" id="ARBA00022982"/>
    </source>
</evidence>
<dbReference type="SMART" id="SM00893">
    <property type="entry name" value="ETF"/>
    <property type="match status" value="1"/>
</dbReference>
<reference evidence="3 4" key="1">
    <citation type="submission" date="2016-12" db="EMBL/GenBank/DDBJ databases">
        <authorList>
            <person name="Song W.-J."/>
            <person name="Kurnit D.M."/>
        </authorList>
    </citation>
    <scope>NUCLEOTIDE SEQUENCE [LARGE SCALE GENOMIC DNA]</scope>
    <source>
        <strain evidence="3 4">DSM 18488</strain>
    </source>
</reference>
<evidence type="ECO:0000313" key="3">
    <source>
        <dbReference type="EMBL" id="SHO48156.1"/>
    </source>
</evidence>
<dbReference type="InterPro" id="IPR014729">
    <property type="entry name" value="Rossmann-like_a/b/a_fold"/>
</dbReference>
<dbReference type="Proteomes" id="UP000184603">
    <property type="component" value="Unassembled WGS sequence"/>
</dbReference>
<accession>A0A1M7Y6L6</accession>
<dbReference type="RefSeq" id="WP_073613464.1">
    <property type="nucleotide sequence ID" value="NZ_FRFE01000009.1"/>
</dbReference>
<organism evidence="3 4">
    <name type="scientific">Desulfopila aestuarii DSM 18488</name>
    <dbReference type="NCBI Taxonomy" id="1121416"/>
    <lineage>
        <taxon>Bacteria</taxon>
        <taxon>Pseudomonadati</taxon>
        <taxon>Thermodesulfobacteriota</taxon>
        <taxon>Desulfobulbia</taxon>
        <taxon>Desulfobulbales</taxon>
        <taxon>Desulfocapsaceae</taxon>
        <taxon>Desulfopila</taxon>
    </lineage>
</organism>
<evidence type="ECO:0000259" key="2">
    <source>
        <dbReference type="SMART" id="SM00893"/>
    </source>
</evidence>
<keyword evidence="1" id="KW-0249">Electron transport</keyword>
<sequence>MKILICIKPNITGQEIGPLEAHAVEAGLRLKDSDSSCLVDVITAGPPKWANILHRALGMGADNAFHILTDHKNERPDGLVPASETAELLSRALTCTDFTPEYDLILTGIMSQDLMAGQVGPMLAVHMQITFATGVVRLNHQSGSLACHRDWEGGKRETLEIPLPALVSIQAGHYTPRYPSLSNILKAASAEIQTITLRELDLAGMQPDAIFLDTIEPQKSRAGEMINGSIEKQVRIFTSFLQERALL</sequence>
<dbReference type="InterPro" id="IPR012255">
    <property type="entry name" value="ETF_b"/>
</dbReference>
<keyword evidence="4" id="KW-1185">Reference proteome</keyword>
<dbReference type="InterPro" id="IPR014730">
    <property type="entry name" value="ETF_a/b_N"/>
</dbReference>
<dbReference type="OrthoDB" id="9781325at2"/>
<dbReference type="AlphaFoldDB" id="A0A1M7Y6L6"/>
<keyword evidence="1" id="KW-0813">Transport</keyword>
<gene>
    <name evidence="3" type="ORF">SAMN02745220_02162</name>
</gene>
<dbReference type="SUPFAM" id="SSF52402">
    <property type="entry name" value="Adenine nucleotide alpha hydrolases-like"/>
    <property type="match status" value="1"/>
</dbReference>
<dbReference type="PIRSF" id="PIRSF000090">
    <property type="entry name" value="Beta-ETF"/>
    <property type="match status" value="1"/>
</dbReference>
<dbReference type="Pfam" id="PF01012">
    <property type="entry name" value="ETF"/>
    <property type="match status" value="1"/>
</dbReference>
<dbReference type="STRING" id="1121416.SAMN02745220_02162"/>
<evidence type="ECO:0000313" key="4">
    <source>
        <dbReference type="Proteomes" id="UP000184603"/>
    </source>
</evidence>